<sequence length="326" mass="36229">MMNVLLCLFIYSLSTFPLFFHSVNAGSATSLRGLTPQDLSCLQREQLFYNGTCYPPLSSKPCSPSGQSWLVLASDNADFISSQCISRGDASPSIQSCSHPQFDVFGHFKCDCKGQKSQFKMYRKGSRACSGSPAPPPCPIELRESLKGTCSDYRDFCCVPAKERNIGVCQHGAELSSFYYNLTGSFFHDYHDFYEKAGGFGDYFSESKSSLDSSDSADSSDFFSNFDDPSHYHSPSSSGSRFKDETARDGGSDGVVEDEEGIKRCPDGTTIPADCPLNVCCPQNEIGMDDMEMDFCEKNGYVWNKGLRECIPKLFFWGQRYVCWTI</sequence>
<evidence type="ECO:0000256" key="2">
    <source>
        <dbReference type="SAM" id="SignalP"/>
    </source>
</evidence>
<reference evidence="3" key="1">
    <citation type="submission" date="2021-02" db="EMBL/GenBank/DDBJ databases">
        <authorList>
            <person name="Bekaert M."/>
        </authorList>
    </citation>
    <scope>NUCLEOTIDE SEQUENCE</scope>
    <source>
        <strain evidence="3">IoA-00</strain>
    </source>
</reference>
<feature type="compositionally biased region" description="Basic and acidic residues" evidence="1">
    <location>
        <begin position="241"/>
        <end position="251"/>
    </location>
</feature>
<keyword evidence="2" id="KW-0732">Signal</keyword>
<feature type="compositionally biased region" description="Low complexity" evidence="1">
    <location>
        <begin position="230"/>
        <end position="240"/>
    </location>
</feature>
<proteinExistence type="predicted"/>
<dbReference type="Proteomes" id="UP000675881">
    <property type="component" value="Chromosome 1"/>
</dbReference>
<protein>
    <submittedName>
        <fullName evidence="3">(salmon louse) hypothetical protein</fullName>
    </submittedName>
</protein>
<gene>
    <name evidence="3" type="ORF">LSAA_2052</name>
</gene>
<feature type="chain" id="PRO_5043647010" evidence="2">
    <location>
        <begin position="26"/>
        <end position="326"/>
    </location>
</feature>
<dbReference type="AlphaFoldDB" id="A0A7R8CCS3"/>
<name>A0A7R8CCS3_LEPSM</name>
<dbReference type="EMBL" id="HG994580">
    <property type="protein sequence ID" value="CAF2772014.1"/>
    <property type="molecule type" value="Genomic_DNA"/>
</dbReference>
<evidence type="ECO:0000313" key="4">
    <source>
        <dbReference type="Proteomes" id="UP000675881"/>
    </source>
</evidence>
<evidence type="ECO:0000256" key="1">
    <source>
        <dbReference type="SAM" id="MobiDB-lite"/>
    </source>
</evidence>
<organism evidence="3 4">
    <name type="scientific">Lepeophtheirus salmonis</name>
    <name type="common">Salmon louse</name>
    <name type="synonym">Caligus salmonis</name>
    <dbReference type="NCBI Taxonomy" id="72036"/>
    <lineage>
        <taxon>Eukaryota</taxon>
        <taxon>Metazoa</taxon>
        <taxon>Ecdysozoa</taxon>
        <taxon>Arthropoda</taxon>
        <taxon>Crustacea</taxon>
        <taxon>Multicrustacea</taxon>
        <taxon>Hexanauplia</taxon>
        <taxon>Copepoda</taxon>
        <taxon>Siphonostomatoida</taxon>
        <taxon>Caligidae</taxon>
        <taxon>Lepeophtheirus</taxon>
    </lineage>
</organism>
<accession>A0A7R8CCS3</accession>
<feature type="region of interest" description="Disordered" evidence="1">
    <location>
        <begin position="230"/>
        <end position="263"/>
    </location>
</feature>
<evidence type="ECO:0000313" key="3">
    <source>
        <dbReference type="EMBL" id="CAF2772014.1"/>
    </source>
</evidence>
<feature type="signal peptide" evidence="2">
    <location>
        <begin position="1"/>
        <end position="25"/>
    </location>
</feature>
<keyword evidence="4" id="KW-1185">Reference proteome</keyword>